<protein>
    <recommendedName>
        <fullName evidence="3">THO complex subunit 2</fullName>
    </recommendedName>
</protein>
<dbReference type="PANTHER" id="PTHR21597:SF0">
    <property type="entry name" value="THO COMPLEX SUBUNIT 2"/>
    <property type="match status" value="1"/>
</dbReference>
<evidence type="ECO:0000256" key="3">
    <source>
        <dbReference type="ARBA" id="ARBA00019596"/>
    </source>
</evidence>
<feature type="compositionally biased region" description="Basic and acidic residues" evidence="5">
    <location>
        <begin position="2418"/>
        <end position="2438"/>
    </location>
</feature>
<feature type="region of interest" description="Disordered" evidence="5">
    <location>
        <begin position="653"/>
        <end position="678"/>
    </location>
</feature>
<feature type="compositionally biased region" description="Polar residues" evidence="5">
    <location>
        <begin position="1553"/>
        <end position="1562"/>
    </location>
</feature>
<feature type="compositionally biased region" description="Polar residues" evidence="5">
    <location>
        <begin position="2045"/>
        <end position="2054"/>
    </location>
</feature>
<feature type="compositionally biased region" description="Basic and acidic residues" evidence="5">
    <location>
        <begin position="565"/>
        <end position="593"/>
    </location>
</feature>
<dbReference type="PANTHER" id="PTHR21597">
    <property type="entry name" value="THO2 PROTEIN"/>
    <property type="match status" value="1"/>
</dbReference>
<organism evidence="9 10">
    <name type="scientific">Achaetomium macrosporum</name>
    <dbReference type="NCBI Taxonomy" id="79813"/>
    <lineage>
        <taxon>Eukaryota</taxon>
        <taxon>Fungi</taxon>
        <taxon>Dikarya</taxon>
        <taxon>Ascomycota</taxon>
        <taxon>Pezizomycotina</taxon>
        <taxon>Sordariomycetes</taxon>
        <taxon>Sordariomycetidae</taxon>
        <taxon>Sordariales</taxon>
        <taxon>Chaetomiaceae</taxon>
        <taxon>Achaetomium</taxon>
    </lineage>
</organism>
<feature type="compositionally biased region" description="Basic and acidic residues" evidence="5">
    <location>
        <begin position="2264"/>
        <end position="2311"/>
    </location>
</feature>
<accession>A0AAN7CF30</accession>
<evidence type="ECO:0000256" key="4">
    <source>
        <dbReference type="ARBA" id="ARBA00023242"/>
    </source>
</evidence>
<evidence type="ECO:0000313" key="10">
    <source>
        <dbReference type="Proteomes" id="UP001303760"/>
    </source>
</evidence>
<reference evidence="9" key="2">
    <citation type="submission" date="2023-05" db="EMBL/GenBank/DDBJ databases">
        <authorList>
            <consortium name="Lawrence Berkeley National Laboratory"/>
            <person name="Steindorff A."/>
            <person name="Hensen N."/>
            <person name="Bonometti L."/>
            <person name="Westerberg I."/>
            <person name="Brannstrom I.O."/>
            <person name="Guillou S."/>
            <person name="Cros-Aarteil S."/>
            <person name="Calhoun S."/>
            <person name="Haridas S."/>
            <person name="Kuo A."/>
            <person name="Mondo S."/>
            <person name="Pangilinan J."/>
            <person name="Riley R."/>
            <person name="Labutti K."/>
            <person name="Andreopoulos B."/>
            <person name="Lipzen A."/>
            <person name="Chen C."/>
            <person name="Yanf M."/>
            <person name="Daum C."/>
            <person name="Ng V."/>
            <person name="Clum A."/>
            <person name="Ohm R."/>
            <person name="Martin F."/>
            <person name="Silar P."/>
            <person name="Natvig D."/>
            <person name="Lalanne C."/>
            <person name="Gautier V."/>
            <person name="Ament-Velasquez S.L."/>
            <person name="Kruys A."/>
            <person name="Hutchinson M.I."/>
            <person name="Powell A.J."/>
            <person name="Barry K."/>
            <person name="Miller A.N."/>
            <person name="Grigoriev I.V."/>
            <person name="Debuchy R."/>
            <person name="Gladieux P."/>
            <person name="Thoren M.H."/>
            <person name="Johannesson H."/>
        </authorList>
    </citation>
    <scope>NUCLEOTIDE SEQUENCE</scope>
    <source>
        <strain evidence="9">CBS 532.94</strain>
    </source>
</reference>
<dbReference type="GO" id="GO:0000445">
    <property type="term" value="C:THO complex part of transcription export complex"/>
    <property type="evidence" value="ECO:0007669"/>
    <property type="project" value="TreeGrafter"/>
</dbReference>
<dbReference type="Pfam" id="PF11262">
    <property type="entry name" value="Tho2"/>
    <property type="match status" value="1"/>
</dbReference>
<feature type="domain" description="THO complex subunitTHOC2 C-terminal" evidence="6">
    <location>
        <begin position="1202"/>
        <end position="1526"/>
    </location>
</feature>
<dbReference type="GO" id="GO:0006406">
    <property type="term" value="P:mRNA export from nucleus"/>
    <property type="evidence" value="ECO:0007669"/>
    <property type="project" value="InterPro"/>
</dbReference>
<feature type="compositionally biased region" description="Low complexity" evidence="5">
    <location>
        <begin position="58"/>
        <end position="71"/>
    </location>
</feature>
<evidence type="ECO:0000259" key="8">
    <source>
        <dbReference type="Pfam" id="PF16134"/>
    </source>
</evidence>
<comment type="subcellular location">
    <subcellularLocation>
        <location evidence="1">Nucleus</location>
    </subcellularLocation>
</comment>
<dbReference type="Pfam" id="PF16134">
    <property type="entry name" value="THOC2_N"/>
    <property type="match status" value="1"/>
</dbReference>
<feature type="compositionally biased region" description="Polar residues" evidence="5">
    <location>
        <begin position="1146"/>
        <end position="1178"/>
    </location>
</feature>
<feature type="compositionally biased region" description="Basic and acidic residues" evidence="5">
    <location>
        <begin position="1915"/>
        <end position="1945"/>
    </location>
</feature>
<evidence type="ECO:0000259" key="7">
    <source>
        <dbReference type="Pfam" id="PF11732"/>
    </source>
</evidence>
<feature type="compositionally biased region" description="Basic and acidic residues" evidence="5">
    <location>
        <begin position="1859"/>
        <end position="1888"/>
    </location>
</feature>
<feature type="compositionally biased region" description="Basic and acidic residues" evidence="5">
    <location>
        <begin position="1682"/>
        <end position="1811"/>
    </location>
</feature>
<proteinExistence type="inferred from homology"/>
<dbReference type="InterPro" id="IPR021418">
    <property type="entry name" value="THO_THOC2_C"/>
</dbReference>
<feature type="compositionally biased region" description="Basic and acidic residues" evidence="5">
    <location>
        <begin position="2210"/>
        <end position="2231"/>
    </location>
</feature>
<comment type="similarity">
    <text evidence="2">Belongs to the THOC2 family.</text>
</comment>
<gene>
    <name evidence="9" type="ORF">C8A03DRAFT_12814</name>
</gene>
<dbReference type="GO" id="GO:0003729">
    <property type="term" value="F:mRNA binding"/>
    <property type="evidence" value="ECO:0007669"/>
    <property type="project" value="TreeGrafter"/>
</dbReference>
<keyword evidence="4" id="KW-0539">Nucleus</keyword>
<keyword evidence="10" id="KW-1185">Reference proteome</keyword>
<feature type="region of interest" description="Disordered" evidence="5">
    <location>
        <begin position="1543"/>
        <end position="2461"/>
    </location>
</feature>
<feature type="region of interest" description="Disordered" evidence="5">
    <location>
        <begin position="549"/>
        <end position="593"/>
    </location>
</feature>
<dbReference type="InterPro" id="IPR032302">
    <property type="entry name" value="THOC2_N"/>
</dbReference>
<feature type="compositionally biased region" description="Low complexity" evidence="5">
    <location>
        <begin position="2407"/>
        <end position="2417"/>
    </location>
</feature>
<evidence type="ECO:0000259" key="6">
    <source>
        <dbReference type="Pfam" id="PF11262"/>
    </source>
</evidence>
<sequence>MPPKRKRNDRGPGDSGPSRPSPHRPADTALGQHDRSFDGGRGPRGGRNPRRGDRRDSSQPSNPSSSFNGPDPRSPPLPRPSSSSSSAPLPPAMASTPTPATAPSTAPALTSPPPSPIQPFYDYSIITEDRVSRWADGARQEVIEHGVQSRKDEDVTEVVMIFQELIHSVTDGRLQGSDAGGVVKEILGPELPDADRKTAAFDPHTLFLDTVSTFLDVESGPLRPQLRDFMVATDISPALMRLVLDPPILQHLDLIRDTFVRMGIRQSTNLLYRQANYNLLREETEGFSKLLTELFTTTSSGPSSSEAVQATFNKVMGLIGTFDLHPGRVLDVTFDVFAAVLIKQFRFFIKFLRISSWWPRSQLSQPSNTFIGGLPIWALPEHPGWETTEEEEAMLNEQRLKRDIAFWERARKIKLDAYFELGGRQLTGSEEERLVNGTAEDAAESSIEQEWIRITKTLPPPGNRDAAQMLGFKLRFYTSEARDPEDTLPANLLYLIALLIKVGFISLTDLWNHIWPKDEDMENVKAQKMKELEEKERANRPGGEKNALMMAGALPDDSPPPQSNSRRDVTANKPDVDMKPAEPAEEKPKLPEPADQKVHLLKCLLTIGALPESLFIIGRHEWILQAYADEILPLFHRILHHSIDVVYQQSRPIPSRPTECPPKKLPDLDQSGVPKGSVKLSTPPFKRALKWPHPDKADVGDGMSYRFYWDEWADNVPVCQTVDDLFALCDSLMNVVGVNIGLDASLVAKLTAIGCKSLADDQSPGNVARWLDLLKRLLVPSLSLGEPNSSVVESVWTLLKQYPIRTRFNLYAEWYEGSISRLEPVRKAFARTRLETLSKMKRLSLTNIPQMAKSLAKIAYPSPGVVCKVALLQIESYSNLIEAFVECAKYFTDLGYDVLVWSVLSSLGGQQRSRTQETSVLLTSKWLQALSRFSGKVFQRYSNMDPSPVLRYVHNQLLKGNSTDLVILEELIGSMGGVVSGLDFTDAQLHAMTGGELLRRETLTNLGDKRFLSVRSAQRLMKALSHSNLAGQLLINIAQYRQNAIYKIADGGARIKYLSTILDDTHQVLLRYLDLLRSNMDAETFDNLIPDVVQLMRDYGLDANLAFTIHRPSIRWDAKAPIAARDSQVQTTKAGTDVDGDVAMETTATPTQGDGSSTEAKGDTGNDSPPSKAPNSRPSEAIPDALAPLIDEIQGVLPQQSWRYISPACYVFFWSLQLGNLVFPRESYFTEIDRLKKQAEDVMKDRTDMTRPGMNKKTQKRDEILDRQKDLLREVNEGFTSFSKGRLHIGRQASTWFPAGIAKADATSDALLEECILPRLQISAMDAEYCFRLVKFLHEFSAPNFKLMSLYDRLFNHNRLRSIIFACTVREAEHLGRFLRLILGDLSKWHGDKAAYEKEALGLKELQGTKTRQYLGFSTAFDADGKPTEFLEHDPFKEVLFRWHKELNTALRTCLNGMEWMHIRNAISILKGVIDYFPAINFMADKFLEQLNTIKEREAATKNAPESEQGHRVDLSVTAQTAYSELKKRKSKWILVQAFRPGVSDGKNERRSTTPASSSLRGSATEFKPNGVRSQQPSEVEDGEVKDGRAGNTTAKAAEPNLPKPQPAREPSRETNSPAPKTGPESTDPGRPVTLKPLPAPYSGSRQEPPKFSTLPPGGPGLPSRPELPNRPDVPAPRFGQSRHDRREIPTRDARDYRDSRESRDHHQRDSRESQGTRENRDYRTPETSRPERLRDLPSDRRAADAGQREPAPRDASRDGRDAGRLSDRDRDRPSRTEPLPRRHDHGPPAERDSRPPRERGPGRSDGRPAREAAVSTPPPAAPAQNTSQEPPINPERARLLGAERPEFINPARAALINESREPLGRAPPRDHSRERPPRTESPRRSERPPANPPPPDHSRDDRHGRHRHSPAPEAPRDPRDEPVGLPSRPDRNAEREDRMTRPRDSPYGNQPRSDNDHGRLNQQDPNYGRLNPIQSVVDMPAAGPPSGPRGRGGRNIGRPGTVNGPPMRPDNRFAGLDPIRPPTPDERHPPTGPSASRPRRGQYDSGNMISPTTAGPPGVGVHPDRMRQINQAPLPPPPPPPPPTGPSSIHPDRLNLVGGQPSGPGSHSRPPMHTPDRPSMSAPNSGARPTPSGPSADFSSTPTGPAAGNDRMRPGGRQLRGIQNTLDKASADNARGPGLRMARSRPNLAGSDAQILTGASPVTTPVQERPPDSLRDSSSRRDMSTDRPPRGPEPIQVMGDSREPNSSSSRGPAMGGDDYGSSRSEHDRGRREHHRSERSSRPSRRSSRERTPDRGEREPKDPRDYRDRRSGVSSSVPVSARDERDSRRSSSMREPTGGSRDLIPGPGGGRDLAPPRESSSHRSHRGEGGSGARADGGSGGGRGEGGHGGRGEGGGGGGRGGDDYGRSGSSRGNGPPRDSRSRPGDERGDPRGGDDRARKRRGEGVDSGGGGSHQDKRPRR</sequence>
<feature type="domain" description="THO complex subunitTHOC2 N-terminal" evidence="7">
    <location>
        <begin position="855"/>
        <end position="931"/>
    </location>
</feature>
<feature type="compositionally biased region" description="Gly residues" evidence="5">
    <location>
        <begin position="2369"/>
        <end position="2384"/>
    </location>
</feature>
<dbReference type="InterPro" id="IPR021726">
    <property type="entry name" value="THO_THOC2_N"/>
</dbReference>
<feature type="compositionally biased region" description="Low complexity" evidence="5">
    <location>
        <begin position="80"/>
        <end position="109"/>
    </location>
</feature>
<dbReference type="Proteomes" id="UP001303760">
    <property type="component" value="Unassembled WGS sequence"/>
</dbReference>
<evidence type="ECO:0000256" key="2">
    <source>
        <dbReference type="ARBA" id="ARBA00007857"/>
    </source>
</evidence>
<dbReference type="Pfam" id="PF11732">
    <property type="entry name" value="Thoc2"/>
    <property type="match status" value="1"/>
</dbReference>
<feature type="domain" description="THO complex subunit 2 N-terminal" evidence="8">
    <location>
        <begin position="126"/>
        <end position="853"/>
    </location>
</feature>
<feature type="region of interest" description="Disordered" evidence="5">
    <location>
        <begin position="1126"/>
        <end position="1181"/>
    </location>
</feature>
<evidence type="ECO:0000256" key="5">
    <source>
        <dbReference type="SAM" id="MobiDB-lite"/>
    </source>
</evidence>
<name>A0AAN7CF30_9PEZI</name>
<feature type="compositionally biased region" description="Pro residues" evidence="5">
    <location>
        <begin position="2074"/>
        <end position="2086"/>
    </location>
</feature>
<feature type="compositionally biased region" description="Basic and acidic residues" evidence="5">
    <location>
        <begin position="1836"/>
        <end position="1847"/>
    </location>
</feature>
<feature type="region of interest" description="Disordered" evidence="5">
    <location>
        <begin position="1"/>
        <end position="116"/>
    </location>
</feature>
<dbReference type="GO" id="GO:0006397">
    <property type="term" value="P:mRNA processing"/>
    <property type="evidence" value="ECO:0007669"/>
    <property type="project" value="InterPro"/>
</dbReference>
<evidence type="ECO:0000313" key="9">
    <source>
        <dbReference type="EMBL" id="KAK4240884.1"/>
    </source>
</evidence>
<dbReference type="EMBL" id="MU860031">
    <property type="protein sequence ID" value="KAK4240884.1"/>
    <property type="molecule type" value="Genomic_DNA"/>
</dbReference>
<comment type="caution">
    <text evidence="9">The sequence shown here is derived from an EMBL/GenBank/DDBJ whole genome shotgun (WGS) entry which is preliminary data.</text>
</comment>
<dbReference type="InterPro" id="IPR040007">
    <property type="entry name" value="Tho2"/>
</dbReference>
<evidence type="ECO:0000256" key="1">
    <source>
        <dbReference type="ARBA" id="ARBA00004123"/>
    </source>
</evidence>
<reference evidence="9" key="1">
    <citation type="journal article" date="2023" name="Mol. Phylogenet. Evol.">
        <title>Genome-scale phylogeny and comparative genomics of the fungal order Sordariales.</title>
        <authorList>
            <person name="Hensen N."/>
            <person name="Bonometti L."/>
            <person name="Westerberg I."/>
            <person name="Brannstrom I.O."/>
            <person name="Guillou S."/>
            <person name="Cros-Aarteil S."/>
            <person name="Calhoun S."/>
            <person name="Haridas S."/>
            <person name="Kuo A."/>
            <person name="Mondo S."/>
            <person name="Pangilinan J."/>
            <person name="Riley R."/>
            <person name="LaButti K."/>
            <person name="Andreopoulos B."/>
            <person name="Lipzen A."/>
            <person name="Chen C."/>
            <person name="Yan M."/>
            <person name="Daum C."/>
            <person name="Ng V."/>
            <person name="Clum A."/>
            <person name="Steindorff A."/>
            <person name="Ohm R.A."/>
            <person name="Martin F."/>
            <person name="Silar P."/>
            <person name="Natvig D.O."/>
            <person name="Lalanne C."/>
            <person name="Gautier V."/>
            <person name="Ament-Velasquez S.L."/>
            <person name="Kruys A."/>
            <person name="Hutchinson M.I."/>
            <person name="Powell A.J."/>
            <person name="Barry K."/>
            <person name="Miller A.N."/>
            <person name="Grigoriev I.V."/>
            <person name="Debuchy R."/>
            <person name="Gladieux P."/>
            <person name="Hiltunen Thoren M."/>
            <person name="Johannesson H."/>
        </authorList>
    </citation>
    <scope>NUCLEOTIDE SEQUENCE</scope>
    <source>
        <strain evidence="9">CBS 532.94</strain>
    </source>
</reference>